<keyword evidence="2 4" id="KW-0456">Lyase</keyword>
<dbReference type="SUPFAM" id="SSF51569">
    <property type="entry name" value="Aldolase"/>
    <property type="match status" value="1"/>
</dbReference>
<dbReference type="InterPro" id="IPR002220">
    <property type="entry name" value="DapA-like"/>
</dbReference>
<dbReference type="Pfam" id="PF00701">
    <property type="entry name" value="DHDPS"/>
    <property type="match status" value="1"/>
</dbReference>
<protein>
    <submittedName>
        <fullName evidence="8">4-hydroxy-tetrahydrodipicolinate synthase</fullName>
    </submittedName>
</protein>
<dbReference type="EMBL" id="QGDJ01000001">
    <property type="protein sequence ID" value="PWJ21864.1"/>
    <property type="molecule type" value="Genomic_DNA"/>
</dbReference>
<dbReference type="InterPro" id="IPR020624">
    <property type="entry name" value="Schiff_base-form_aldolases_CS"/>
</dbReference>
<evidence type="ECO:0000313" key="10">
    <source>
        <dbReference type="Proteomes" id="UP000251571"/>
    </source>
</evidence>
<keyword evidence="9" id="KW-1185">Reference proteome</keyword>
<dbReference type="InterPro" id="IPR013785">
    <property type="entry name" value="Aldolase_TIM"/>
</dbReference>
<reference evidence="8 10" key="1">
    <citation type="submission" date="2016-10" db="EMBL/GenBank/DDBJ databases">
        <authorList>
            <person name="Cai Z."/>
        </authorList>
    </citation>
    <scope>NUCLEOTIDE SEQUENCE [LARGE SCALE GENOMIC DNA]</scope>
    <source>
        <strain evidence="8 10">DSM 25227</strain>
    </source>
</reference>
<dbReference type="Gene3D" id="3.20.20.70">
    <property type="entry name" value="Aldolase class I"/>
    <property type="match status" value="1"/>
</dbReference>
<sequence>MTTGFRGTYTVMVTAFDAEGRLDLDAQARFTDWQVREGIHGLIPLGSTGEFLSLTPEERRAVAKCVIDTVAGRVPVLIGAGAESTDEVIDNVAMAEELGADGTMIIPPFYSTPTWDELIHHYGRIGEAAKTPVMIYNNPATANVDLTPPLVAELSKLPRIDYIKESTMDVTRIRDILDMSDGRMTVFGGIMGFESFVEGAEGWVAVGSNIAPAKLARLFTLTADDEDYAAARALYREVLPVIRLVAGQRYVSGSKAALDMMGMPMGAPRPPRLPLPEAELAEVRAALEAVGALPEAVA</sequence>
<dbReference type="GO" id="GO:0005829">
    <property type="term" value="C:cytosol"/>
    <property type="evidence" value="ECO:0007669"/>
    <property type="project" value="TreeGrafter"/>
</dbReference>
<gene>
    <name evidence="7" type="ORF">BCF38_101272</name>
    <name evidence="8" type="ORF">SAMN05421539_101272</name>
</gene>
<feature type="binding site" evidence="6">
    <location>
        <position position="204"/>
    </location>
    <ligand>
        <name>pyruvate</name>
        <dbReference type="ChEBI" id="CHEBI:15361"/>
    </ligand>
</feature>
<keyword evidence="3" id="KW-0704">Schiff base</keyword>
<organism evidence="8 10">
    <name type="scientific">Jannaschia seohaensis</name>
    <dbReference type="NCBI Taxonomy" id="475081"/>
    <lineage>
        <taxon>Bacteria</taxon>
        <taxon>Pseudomonadati</taxon>
        <taxon>Pseudomonadota</taxon>
        <taxon>Alphaproteobacteria</taxon>
        <taxon>Rhodobacterales</taxon>
        <taxon>Roseobacteraceae</taxon>
        <taxon>Jannaschia</taxon>
    </lineage>
</organism>
<dbReference type="PROSITE" id="PS00665">
    <property type="entry name" value="DHDPS_1"/>
    <property type="match status" value="1"/>
</dbReference>
<evidence type="ECO:0000256" key="2">
    <source>
        <dbReference type="ARBA" id="ARBA00023239"/>
    </source>
</evidence>
<dbReference type="PIRSF" id="PIRSF001365">
    <property type="entry name" value="DHDPS"/>
    <property type="match status" value="1"/>
</dbReference>
<feature type="active site" description="Proton donor/acceptor" evidence="5">
    <location>
        <position position="136"/>
    </location>
</feature>
<feature type="binding site" evidence="6">
    <location>
        <position position="48"/>
    </location>
    <ligand>
        <name>pyruvate</name>
        <dbReference type="ChEBI" id="CHEBI:15361"/>
    </ligand>
</feature>
<dbReference type="PANTHER" id="PTHR12128:SF66">
    <property type="entry name" value="4-HYDROXY-2-OXOGLUTARATE ALDOLASE, MITOCHONDRIAL"/>
    <property type="match status" value="1"/>
</dbReference>
<evidence type="ECO:0000256" key="1">
    <source>
        <dbReference type="ARBA" id="ARBA00007592"/>
    </source>
</evidence>
<evidence type="ECO:0000313" key="9">
    <source>
        <dbReference type="Proteomes" id="UP000245839"/>
    </source>
</evidence>
<accession>A0A2Y9BVY4</accession>
<feature type="active site" description="Schiff-base intermediate with substrate" evidence="5">
    <location>
        <position position="164"/>
    </location>
</feature>
<dbReference type="OrthoDB" id="7431780at2"/>
<dbReference type="EMBL" id="UETC01000001">
    <property type="protein sequence ID" value="SSA38142.1"/>
    <property type="molecule type" value="Genomic_DNA"/>
</dbReference>
<dbReference type="GO" id="GO:0008840">
    <property type="term" value="F:4-hydroxy-tetrahydrodipicolinate synthase activity"/>
    <property type="evidence" value="ECO:0007669"/>
    <property type="project" value="TreeGrafter"/>
</dbReference>
<dbReference type="PANTHER" id="PTHR12128">
    <property type="entry name" value="DIHYDRODIPICOLINATE SYNTHASE"/>
    <property type="match status" value="1"/>
</dbReference>
<comment type="similarity">
    <text evidence="1 4">Belongs to the DapA family.</text>
</comment>
<dbReference type="AlphaFoldDB" id="A0A2Y9BVY4"/>
<reference evidence="7 9" key="2">
    <citation type="submission" date="2018-03" db="EMBL/GenBank/DDBJ databases">
        <title>Genomic Encyclopedia of Archaeal and Bacterial Type Strains, Phase II (KMG-II): from individual species to whole genera.</title>
        <authorList>
            <person name="Goeker M."/>
        </authorList>
    </citation>
    <scope>NUCLEOTIDE SEQUENCE [LARGE SCALE GENOMIC DNA]</scope>
    <source>
        <strain evidence="7 9">DSM 25227</strain>
    </source>
</reference>
<evidence type="ECO:0000313" key="7">
    <source>
        <dbReference type="EMBL" id="PWJ21864.1"/>
    </source>
</evidence>
<evidence type="ECO:0000256" key="4">
    <source>
        <dbReference type="PIRNR" id="PIRNR001365"/>
    </source>
</evidence>
<dbReference type="Proteomes" id="UP000251571">
    <property type="component" value="Unassembled WGS sequence"/>
</dbReference>
<evidence type="ECO:0000256" key="6">
    <source>
        <dbReference type="PIRSR" id="PIRSR001365-2"/>
    </source>
</evidence>
<dbReference type="CDD" id="cd00408">
    <property type="entry name" value="DHDPS-like"/>
    <property type="match status" value="1"/>
</dbReference>
<dbReference type="SMART" id="SM01130">
    <property type="entry name" value="DHDPS"/>
    <property type="match status" value="1"/>
</dbReference>
<dbReference type="PRINTS" id="PR00146">
    <property type="entry name" value="DHPICSNTHASE"/>
</dbReference>
<evidence type="ECO:0000256" key="5">
    <source>
        <dbReference type="PIRSR" id="PIRSR001365-1"/>
    </source>
</evidence>
<evidence type="ECO:0000313" key="8">
    <source>
        <dbReference type="EMBL" id="SSA38142.1"/>
    </source>
</evidence>
<name>A0A2Y9BVY4_9RHOB</name>
<evidence type="ECO:0000256" key="3">
    <source>
        <dbReference type="ARBA" id="ARBA00023270"/>
    </source>
</evidence>
<dbReference type="RefSeq" id="WP_109562481.1">
    <property type="nucleotide sequence ID" value="NZ_QGDJ01000001.1"/>
</dbReference>
<proteinExistence type="inferred from homology"/>
<dbReference type="Proteomes" id="UP000245839">
    <property type="component" value="Unassembled WGS sequence"/>
</dbReference>